<reference evidence="2" key="1">
    <citation type="submission" date="2020-01" db="EMBL/GenBank/DDBJ databases">
        <title>Development of genomics and gene disruption for Polysphondylium violaceum indicates a role for the polyketide synthase stlB in stalk morphogenesis.</title>
        <authorList>
            <person name="Narita B."/>
            <person name="Kawabe Y."/>
            <person name="Kin K."/>
            <person name="Saito T."/>
            <person name="Gibbs R."/>
            <person name="Kuspa A."/>
            <person name="Muzny D."/>
            <person name="Queller D."/>
            <person name="Richards S."/>
            <person name="Strassman J."/>
            <person name="Sucgang R."/>
            <person name="Worley K."/>
            <person name="Schaap P."/>
        </authorList>
    </citation>
    <scope>NUCLEOTIDE SEQUENCE</scope>
    <source>
        <strain evidence="2">QSvi11</strain>
    </source>
</reference>
<dbReference type="PANTHER" id="PTHR32134:SF92">
    <property type="entry name" value="FNIP REPEAT-CONTAINING PROTEIN"/>
    <property type="match status" value="1"/>
</dbReference>
<name>A0A8J4Q096_9MYCE</name>
<dbReference type="OrthoDB" id="10394449at2759"/>
<dbReference type="PANTHER" id="PTHR32134">
    <property type="entry name" value="FNIP REPEAT-CONTAINING PROTEIN"/>
    <property type="match status" value="1"/>
</dbReference>
<gene>
    <name evidence="2" type="ORF">CYY_003135</name>
</gene>
<keyword evidence="3" id="KW-1185">Reference proteome</keyword>
<organism evidence="2 3">
    <name type="scientific">Polysphondylium violaceum</name>
    <dbReference type="NCBI Taxonomy" id="133409"/>
    <lineage>
        <taxon>Eukaryota</taxon>
        <taxon>Amoebozoa</taxon>
        <taxon>Evosea</taxon>
        <taxon>Eumycetozoa</taxon>
        <taxon>Dictyostelia</taxon>
        <taxon>Dictyosteliales</taxon>
        <taxon>Dictyosteliaceae</taxon>
        <taxon>Polysphondylium</taxon>
    </lineage>
</organism>
<dbReference type="InterPro" id="IPR008615">
    <property type="entry name" value="FNIP"/>
</dbReference>
<dbReference type="Pfam" id="PF05725">
    <property type="entry name" value="FNIP"/>
    <property type="match status" value="2"/>
</dbReference>
<protein>
    <submittedName>
        <fullName evidence="2">Uncharacterized protein</fullName>
    </submittedName>
</protein>
<dbReference type="InterPro" id="IPR051251">
    <property type="entry name" value="STK_FNIP-Repeat"/>
</dbReference>
<dbReference type="Proteomes" id="UP000695562">
    <property type="component" value="Unassembled WGS sequence"/>
</dbReference>
<evidence type="ECO:0000256" key="1">
    <source>
        <dbReference type="ARBA" id="ARBA00022737"/>
    </source>
</evidence>
<dbReference type="EMBL" id="AJWJ01000095">
    <property type="protein sequence ID" value="KAF2075549.1"/>
    <property type="molecule type" value="Genomic_DNA"/>
</dbReference>
<keyword evidence="1" id="KW-0677">Repeat</keyword>
<evidence type="ECO:0000313" key="3">
    <source>
        <dbReference type="Proteomes" id="UP000695562"/>
    </source>
</evidence>
<comment type="caution">
    <text evidence="2">The sequence shown here is derived from an EMBL/GenBank/DDBJ whole genome shotgun (WGS) entry which is preliminary data.</text>
</comment>
<dbReference type="AlphaFoldDB" id="A0A8J4Q096"/>
<sequence length="497" mass="56386">MLIYLIKDTKVLLDYLNDPHRALINEIFISNSSLNITFPTHNSERSNQQQGQHNNKENSTIVLIDCGVFPESIDKLSIIIHKDTRTCGKLPDSITELSIKKTGYMILDSSNIESILSNLPPSLQSLNLPHSFSITSKCVLPSSLLNLNYQNTYDSLQWFVSPPNRDFSNCRLEISPQQLEYLSSNRSIIGWISSITLKQPSVPITKNMIPSNTKDLVINYADAVIETPDSLPRGLEKLICYERLNIKSINISSMNLKYLTLHFPFDETLEIGFFPPTLEYLTLRDYNHPIKPDVLPSRLKSLVLSAFDHKLLHGALPQSLTKLHLVKFNHQIEPNVLPNNIKNLFLYSFDQTTFKSNALPTSITTLHIPVYSGTFELVDCLDHLQTLSIRSLNQSICRVVRNCKSLELIFDQISSDVKLYNTSIEKLGISNDSGSRINIWPDLLPQFVKSLYLDGMDINSTGLIPNTCTYFRSDISGTQYLSYLPSSVKHIKSLYHF</sequence>
<evidence type="ECO:0000313" key="2">
    <source>
        <dbReference type="EMBL" id="KAF2075549.1"/>
    </source>
</evidence>
<accession>A0A8J4Q096</accession>
<proteinExistence type="predicted"/>